<keyword evidence="4" id="KW-1185">Reference proteome</keyword>
<dbReference type="GeneTree" id="ENSGT00390000011127"/>
<feature type="domain" description="Schwannomin interacting protein 1 C-terminal" evidence="2">
    <location>
        <begin position="16"/>
        <end position="54"/>
    </location>
</feature>
<dbReference type="AlphaFoldDB" id="A0A9L0JS34"/>
<sequence>FPSPGDHRGSEGLQAQKNERESIRQKLALGSFFDDGPGLYTSCSRSGKPSLSSRTIFQILSLFNLLLLKKWTPACCYENTSQRGHW</sequence>
<reference evidence="3" key="3">
    <citation type="submission" date="2025-09" db="UniProtKB">
        <authorList>
            <consortium name="Ensembl"/>
        </authorList>
    </citation>
    <scope>IDENTIFICATION</scope>
</reference>
<dbReference type="GO" id="GO:0035332">
    <property type="term" value="P:positive regulation of hippo signaling"/>
    <property type="evidence" value="ECO:0007669"/>
    <property type="project" value="TreeGrafter"/>
</dbReference>
<dbReference type="PANTHER" id="PTHR13103">
    <property type="entry name" value="SCHWANNOMIN INTERACTING PROTEIN 1"/>
    <property type="match status" value="1"/>
</dbReference>
<protein>
    <submittedName>
        <fullName evidence="3">Schwannomin interacting protein 1</fullName>
    </submittedName>
</protein>
<evidence type="ECO:0000313" key="4">
    <source>
        <dbReference type="Proteomes" id="UP000694387"/>
    </source>
</evidence>
<dbReference type="GO" id="GO:0030054">
    <property type="term" value="C:cell junction"/>
    <property type="evidence" value="ECO:0007669"/>
    <property type="project" value="TreeGrafter"/>
</dbReference>
<reference evidence="3 4" key="1">
    <citation type="journal article" date="2020" name="Nat. Commun.">
        <title>Donkey genomes provide new insights into domestication and selection for coat color.</title>
        <authorList>
            <person name="Wang"/>
            <person name="C."/>
            <person name="Li"/>
            <person name="H."/>
            <person name="Guo"/>
            <person name="Y."/>
            <person name="Huang"/>
            <person name="J."/>
            <person name="Sun"/>
            <person name="Y."/>
            <person name="Min"/>
            <person name="J."/>
            <person name="Wang"/>
            <person name="J."/>
            <person name="Fang"/>
            <person name="X."/>
            <person name="Zhao"/>
            <person name="Z."/>
            <person name="Wang"/>
            <person name="S."/>
            <person name="Zhang"/>
            <person name="Y."/>
            <person name="Liu"/>
            <person name="Q."/>
            <person name="Jiang"/>
            <person name="Q."/>
            <person name="Wang"/>
            <person name="X."/>
            <person name="Guo"/>
            <person name="Y."/>
            <person name="Yang"/>
            <person name="C."/>
            <person name="Wang"/>
            <person name="Y."/>
            <person name="Tian"/>
            <person name="F."/>
            <person name="Zhuang"/>
            <person name="G."/>
            <person name="Fan"/>
            <person name="Y."/>
            <person name="Gao"/>
            <person name="Q."/>
            <person name="Li"/>
            <person name="Y."/>
            <person name="Ju"/>
            <person name="Z."/>
            <person name="Li"/>
            <person name="J."/>
            <person name="Li"/>
            <person name="R."/>
            <person name="Hou"/>
            <person name="M."/>
            <person name="Yang"/>
            <person name="G."/>
            <person name="Liu"/>
            <person name="G."/>
            <person name="Liu"/>
            <person name="W."/>
            <person name="Guo"/>
            <person name="J."/>
            <person name="Pan"/>
            <person name="S."/>
            <person name="Fan"/>
            <person name="G."/>
            <person name="Zhang"/>
            <person name="W."/>
            <person name="Zhang"/>
            <person name="R."/>
            <person name="Yu"/>
            <person name="J."/>
            <person name="Zhang"/>
            <person name="X."/>
            <person name="Yin"/>
            <person name="Q."/>
            <person name="Ji"/>
            <person name="C."/>
            <person name="Jin"/>
            <person name="Y."/>
            <person name="Yue"/>
            <person name="G."/>
            <person name="Liu"/>
            <person name="M."/>
            <person name="Xu"/>
            <person name="J."/>
            <person name="Liu"/>
            <person name="S."/>
            <person name="Jordana"/>
            <person name="J."/>
            <person name="Noce"/>
            <person name="A."/>
            <person name="Amills"/>
            <person name="M."/>
            <person name="Wu"/>
            <person name="D.D."/>
            <person name="Li"/>
            <person name="S."/>
            <person name="Zhou"/>
            <person name="X. and Zhong"/>
            <person name="J."/>
        </authorList>
    </citation>
    <scope>NUCLEOTIDE SEQUENCE [LARGE SCALE GENOMIC DNA]</scope>
</reference>
<dbReference type="Pfam" id="PF10148">
    <property type="entry name" value="SCHIP-1_C"/>
    <property type="match status" value="1"/>
</dbReference>
<dbReference type="InterPro" id="IPR015649">
    <property type="entry name" value="SCHIP_1_C"/>
</dbReference>
<evidence type="ECO:0000313" key="3">
    <source>
        <dbReference type="Ensembl" id="ENSEASP00005051965.1"/>
    </source>
</evidence>
<accession>A0A9L0JS34</accession>
<organism evidence="3 4">
    <name type="scientific">Equus asinus</name>
    <name type="common">Donkey</name>
    <name type="synonym">Equus africanus asinus</name>
    <dbReference type="NCBI Taxonomy" id="9793"/>
    <lineage>
        <taxon>Eukaryota</taxon>
        <taxon>Metazoa</taxon>
        <taxon>Chordata</taxon>
        <taxon>Craniata</taxon>
        <taxon>Vertebrata</taxon>
        <taxon>Euteleostomi</taxon>
        <taxon>Mammalia</taxon>
        <taxon>Eutheria</taxon>
        <taxon>Laurasiatheria</taxon>
        <taxon>Perissodactyla</taxon>
        <taxon>Equidae</taxon>
        <taxon>Equus</taxon>
    </lineage>
</organism>
<proteinExistence type="predicted"/>
<keyword evidence="1" id="KW-0175">Coiled coil</keyword>
<dbReference type="InterPro" id="IPR039045">
    <property type="entry name" value="SCHIP_1"/>
</dbReference>
<dbReference type="GO" id="GO:0005886">
    <property type="term" value="C:plasma membrane"/>
    <property type="evidence" value="ECO:0007669"/>
    <property type="project" value="TreeGrafter"/>
</dbReference>
<name>A0A9L0JS34_EQUAS</name>
<dbReference type="Proteomes" id="UP000694387">
    <property type="component" value="Chromosome 5"/>
</dbReference>
<gene>
    <name evidence="3" type="primary">SCHIP1</name>
</gene>
<evidence type="ECO:0000256" key="1">
    <source>
        <dbReference type="ARBA" id="ARBA00023054"/>
    </source>
</evidence>
<evidence type="ECO:0000259" key="2">
    <source>
        <dbReference type="Pfam" id="PF10148"/>
    </source>
</evidence>
<dbReference type="PANTHER" id="PTHR13103:SF2">
    <property type="entry name" value="IQCJ-SCHIP1 READTHROUGH TRANSCRIPT PROTEIN-RELATED"/>
    <property type="match status" value="1"/>
</dbReference>
<dbReference type="Ensembl" id="ENSEAST00005062865.1">
    <property type="protein sequence ID" value="ENSEASP00005051965.1"/>
    <property type="gene ID" value="ENSEASG00005019584.2"/>
</dbReference>
<reference evidence="3" key="2">
    <citation type="submission" date="2025-08" db="UniProtKB">
        <authorList>
            <consortium name="Ensembl"/>
        </authorList>
    </citation>
    <scope>IDENTIFICATION</scope>
</reference>